<dbReference type="Pfam" id="PF03840">
    <property type="entry name" value="SecG"/>
    <property type="match status" value="1"/>
</dbReference>
<evidence type="ECO:0000256" key="1">
    <source>
        <dbReference type="ARBA" id="ARBA00004141"/>
    </source>
</evidence>
<keyword evidence="6 9" id="KW-1133">Transmembrane helix</keyword>
<feature type="transmembrane region" description="Helical" evidence="9">
    <location>
        <begin position="51"/>
        <end position="72"/>
    </location>
</feature>
<evidence type="ECO:0000313" key="10">
    <source>
        <dbReference type="EMBL" id="PJE60033.1"/>
    </source>
</evidence>
<keyword evidence="3 9" id="KW-0813">Transport</keyword>
<evidence type="ECO:0000256" key="4">
    <source>
        <dbReference type="ARBA" id="ARBA00022692"/>
    </source>
</evidence>
<dbReference type="NCBIfam" id="TIGR00810">
    <property type="entry name" value="secG"/>
    <property type="match status" value="1"/>
</dbReference>
<dbReference type="InterPro" id="IPR004692">
    <property type="entry name" value="SecG"/>
</dbReference>
<keyword evidence="9" id="KW-1003">Cell membrane</keyword>
<keyword evidence="4 9" id="KW-0812">Transmembrane</keyword>
<organism evidence="10 11">
    <name type="scientific">Candidatus Portnoybacteria bacterium CG10_big_fil_rev_8_21_14_0_10_44_7</name>
    <dbReference type="NCBI Taxonomy" id="1974816"/>
    <lineage>
        <taxon>Bacteria</taxon>
        <taxon>Candidatus Portnoyibacteriota</taxon>
    </lineage>
</organism>
<evidence type="ECO:0000313" key="11">
    <source>
        <dbReference type="Proteomes" id="UP000231086"/>
    </source>
</evidence>
<dbReference type="GO" id="GO:0009306">
    <property type="term" value="P:protein secretion"/>
    <property type="evidence" value="ECO:0007669"/>
    <property type="project" value="UniProtKB-UniRule"/>
</dbReference>
<evidence type="ECO:0000256" key="9">
    <source>
        <dbReference type="RuleBase" id="RU365087"/>
    </source>
</evidence>
<dbReference type="EMBL" id="PFEA01000009">
    <property type="protein sequence ID" value="PJE60033.1"/>
    <property type="molecule type" value="Genomic_DNA"/>
</dbReference>
<evidence type="ECO:0000256" key="8">
    <source>
        <dbReference type="ARBA" id="ARBA00023136"/>
    </source>
</evidence>
<protein>
    <recommendedName>
        <fullName evidence="9">Protein-export membrane protein SecG</fullName>
    </recommendedName>
</protein>
<evidence type="ECO:0000256" key="2">
    <source>
        <dbReference type="ARBA" id="ARBA00008445"/>
    </source>
</evidence>
<evidence type="ECO:0000256" key="6">
    <source>
        <dbReference type="ARBA" id="ARBA00022989"/>
    </source>
</evidence>
<evidence type="ECO:0000256" key="3">
    <source>
        <dbReference type="ARBA" id="ARBA00022448"/>
    </source>
</evidence>
<name>A0A2M8KJE9_9BACT</name>
<evidence type="ECO:0000256" key="7">
    <source>
        <dbReference type="ARBA" id="ARBA00023010"/>
    </source>
</evidence>
<comment type="caution">
    <text evidence="10">The sequence shown here is derived from an EMBL/GenBank/DDBJ whole genome shotgun (WGS) entry which is preliminary data.</text>
</comment>
<keyword evidence="8 9" id="KW-0472">Membrane</keyword>
<reference evidence="11" key="1">
    <citation type="submission" date="2017-09" db="EMBL/GenBank/DDBJ databases">
        <title>Depth-based differentiation of microbial function through sediment-hosted aquifers and enrichment of novel symbionts in the deep terrestrial subsurface.</title>
        <authorList>
            <person name="Probst A.J."/>
            <person name="Ladd B."/>
            <person name="Jarett J.K."/>
            <person name="Geller-Mcgrath D.E."/>
            <person name="Sieber C.M.K."/>
            <person name="Emerson J.B."/>
            <person name="Anantharaman K."/>
            <person name="Thomas B.C."/>
            <person name="Malmstrom R."/>
            <person name="Stieglmeier M."/>
            <person name="Klingl A."/>
            <person name="Woyke T."/>
            <person name="Ryan C.M."/>
            <person name="Banfield J.F."/>
        </authorList>
    </citation>
    <scope>NUCLEOTIDE SEQUENCE [LARGE SCALE GENOMIC DNA]</scope>
</reference>
<evidence type="ECO:0000256" key="5">
    <source>
        <dbReference type="ARBA" id="ARBA00022927"/>
    </source>
</evidence>
<dbReference type="AlphaFoldDB" id="A0A2M8KJE9"/>
<sequence length="73" mass="7856">MNMDQILLWAQTIVSALLIAAILLQQRGAGASAITGGSDVTYYKKRGFDKVLFISTLILGGLFLVLGIINLVF</sequence>
<dbReference type="GO" id="GO:0015450">
    <property type="term" value="F:protein-transporting ATPase activity"/>
    <property type="evidence" value="ECO:0007669"/>
    <property type="project" value="UniProtKB-UniRule"/>
</dbReference>
<comment type="function">
    <text evidence="9">Involved in protein export. Participates in an early event of protein translocation.</text>
</comment>
<proteinExistence type="inferred from homology"/>
<keyword evidence="5 9" id="KW-0653">Protein transport</keyword>
<dbReference type="GO" id="GO:0005886">
    <property type="term" value="C:plasma membrane"/>
    <property type="evidence" value="ECO:0007669"/>
    <property type="project" value="UniProtKB-SubCell"/>
</dbReference>
<gene>
    <name evidence="10" type="primary">secG</name>
    <name evidence="10" type="ORF">COU85_00420</name>
</gene>
<keyword evidence="7 9" id="KW-0811">Translocation</keyword>
<comment type="similarity">
    <text evidence="2 9">Belongs to the SecG family.</text>
</comment>
<feature type="transmembrane region" description="Helical" evidence="9">
    <location>
        <begin position="6"/>
        <end position="24"/>
    </location>
</feature>
<comment type="subcellular location">
    <subcellularLocation>
        <location evidence="9">Cell membrane</location>
        <topology evidence="9">Multi-pass membrane protein</topology>
    </subcellularLocation>
    <subcellularLocation>
        <location evidence="1">Membrane</location>
        <topology evidence="1">Multi-pass membrane protein</topology>
    </subcellularLocation>
</comment>
<dbReference type="Proteomes" id="UP000231086">
    <property type="component" value="Unassembled WGS sequence"/>
</dbReference>
<accession>A0A2M8KJE9</accession>